<dbReference type="RefSeq" id="WP_104047545.1">
    <property type="nucleotide sequence ID" value="NZ_CAKMTZ010000035.1"/>
</dbReference>
<evidence type="ECO:0000313" key="2">
    <source>
        <dbReference type="Proteomes" id="UP001295462"/>
    </source>
</evidence>
<dbReference type="PIRSF" id="PIRSF029287">
    <property type="entry name" value="UCP029287"/>
    <property type="match status" value="1"/>
</dbReference>
<reference evidence="1" key="1">
    <citation type="submission" date="2022-01" db="EMBL/GenBank/DDBJ databases">
        <authorList>
            <person name="Lagorce A."/>
        </authorList>
    </citation>
    <scope>NUCLEOTIDE SEQUENCE</scope>
    <source>
        <strain evidence="1">Th15_F1_A12</strain>
    </source>
</reference>
<comment type="caution">
    <text evidence="1">The sequence shown here is derived from an EMBL/GenBank/DDBJ whole genome shotgun (WGS) entry which is preliminary data.</text>
</comment>
<protein>
    <submittedName>
        <fullName evidence="1">Protein phosphatase ImpM</fullName>
    </submittedName>
</protein>
<gene>
    <name evidence="1" type="ORF">THF1A12_120024</name>
</gene>
<dbReference type="InterPro" id="IPR017748">
    <property type="entry name" value="TagF"/>
</dbReference>
<dbReference type="InterPro" id="IPR038225">
    <property type="entry name" value="TagF_sf"/>
</dbReference>
<dbReference type="Proteomes" id="UP001295462">
    <property type="component" value="Unassembled WGS sequence"/>
</dbReference>
<dbReference type="EMBL" id="CAKMUD010000024">
    <property type="protein sequence ID" value="CAH1572682.1"/>
    <property type="molecule type" value="Genomic_DNA"/>
</dbReference>
<evidence type="ECO:0000313" key="1">
    <source>
        <dbReference type="EMBL" id="CAH1572682.1"/>
    </source>
</evidence>
<organism evidence="1 2">
    <name type="scientific">Vibrio jasicida</name>
    <dbReference type="NCBI Taxonomy" id="766224"/>
    <lineage>
        <taxon>Bacteria</taxon>
        <taxon>Pseudomonadati</taxon>
        <taxon>Pseudomonadota</taxon>
        <taxon>Gammaproteobacteria</taxon>
        <taxon>Vibrionales</taxon>
        <taxon>Vibrionaceae</taxon>
        <taxon>Vibrio</taxon>
    </lineage>
</organism>
<name>A0AAU9QFU9_9VIBR</name>
<dbReference type="Pfam" id="PF09867">
    <property type="entry name" value="TagF_N"/>
    <property type="match status" value="1"/>
</dbReference>
<dbReference type="NCBIfam" id="TIGR03373">
    <property type="entry name" value="VI_minor_4"/>
    <property type="match status" value="1"/>
</dbReference>
<sequence length="231" mass="26081">MSANLISPSWGYVGKMPVKGDFVKHGLPQSFTNRWHDWQQAIIAVSREQLGEQWDKCFLTSPVWNFALDVSYMEEATYIGSMIPSVDASGRYFFFTVARAVKGDATQYWSNNGWGRDSQDLALAVLDDAFVFDAWTQNLNQPSDTLSKIDIEVSPISEMYRSELSTVFSQNEALTSTALLSALIKQQNKAPCFWWTEGSSKVEPCMFVSSGLPSIGQFSAMLDGQWHKWNW</sequence>
<proteinExistence type="predicted"/>
<dbReference type="Gene3D" id="3.40.1730.10">
    <property type="entry name" value="pa0076 domain"/>
    <property type="match status" value="1"/>
</dbReference>
<dbReference type="AlphaFoldDB" id="A0AAU9QFU9"/>
<accession>A0AAU9QFU9</accession>